<gene>
    <name evidence="1" type="ORF">MKP09_04725</name>
</gene>
<keyword evidence="2" id="KW-1185">Reference proteome</keyword>
<reference evidence="1 2" key="1">
    <citation type="submission" date="2022-02" db="EMBL/GenBank/DDBJ databases">
        <authorList>
            <person name="Min J."/>
        </authorList>
    </citation>
    <scope>NUCLEOTIDE SEQUENCE [LARGE SCALE GENOMIC DNA]</scope>
    <source>
        <strain evidence="1 2">GR10-1</strain>
    </source>
</reference>
<protein>
    <submittedName>
        <fullName evidence="1">Uncharacterized protein</fullName>
    </submittedName>
</protein>
<dbReference type="RefSeq" id="WP_240826650.1">
    <property type="nucleotide sequence ID" value="NZ_JAKWBL010000001.1"/>
</dbReference>
<proteinExistence type="predicted"/>
<sequence>MDEELNRVITQLKLQLNECRHNLINTQKQIIEYLNQIRYQSGIIEKLRQIKYLKDQFTLRTDTDIDEVFTKNNDVIFETNPTYPLKLSLDFLQINSEAHNSIRKVAKKRTASVKVKIALAKAISNEYFENNVEEEIQINLEEIRNSFVASGNNLFDFIMAYQFEKTLSFDDKVTVYCQLISQYESSFTLTGKYNSHQEIEYAMVYPK</sequence>
<name>A0ABS9SFW8_9BACT</name>
<accession>A0ABS9SFW8</accession>
<evidence type="ECO:0000313" key="1">
    <source>
        <dbReference type="EMBL" id="MCH5597253.1"/>
    </source>
</evidence>
<dbReference type="EMBL" id="JAKWBL010000001">
    <property type="protein sequence ID" value="MCH5597253.1"/>
    <property type="molecule type" value="Genomic_DNA"/>
</dbReference>
<evidence type="ECO:0000313" key="2">
    <source>
        <dbReference type="Proteomes" id="UP001202248"/>
    </source>
</evidence>
<comment type="caution">
    <text evidence="1">The sequence shown here is derived from an EMBL/GenBank/DDBJ whole genome shotgun (WGS) entry which is preliminary data.</text>
</comment>
<dbReference type="Proteomes" id="UP001202248">
    <property type="component" value="Unassembled WGS sequence"/>
</dbReference>
<organism evidence="1 2">
    <name type="scientific">Niabella ginsengisoli</name>
    <dbReference type="NCBI Taxonomy" id="522298"/>
    <lineage>
        <taxon>Bacteria</taxon>
        <taxon>Pseudomonadati</taxon>
        <taxon>Bacteroidota</taxon>
        <taxon>Chitinophagia</taxon>
        <taxon>Chitinophagales</taxon>
        <taxon>Chitinophagaceae</taxon>
        <taxon>Niabella</taxon>
    </lineage>
</organism>